<comment type="catalytic activity">
    <reaction evidence="10 12">
        <text>dTMP + ATP = dTDP + ADP</text>
        <dbReference type="Rhea" id="RHEA:13517"/>
        <dbReference type="ChEBI" id="CHEBI:30616"/>
        <dbReference type="ChEBI" id="CHEBI:58369"/>
        <dbReference type="ChEBI" id="CHEBI:63528"/>
        <dbReference type="ChEBI" id="CHEBI:456216"/>
        <dbReference type="EC" id="2.7.4.9"/>
    </reaction>
</comment>
<comment type="function">
    <text evidence="11 12">Phosphorylation of dTMP to form dTDP in both de novo and salvage pathways of dTTP synthesis.</text>
</comment>
<dbReference type="Gene3D" id="3.40.50.300">
    <property type="entry name" value="P-loop containing nucleotide triphosphate hydrolases"/>
    <property type="match status" value="1"/>
</dbReference>
<dbReference type="FunFam" id="3.40.50.300:FF:000225">
    <property type="entry name" value="Thymidylate kinase"/>
    <property type="match status" value="1"/>
</dbReference>
<keyword evidence="4 12" id="KW-0808">Transferase</keyword>
<dbReference type="CDD" id="cd01672">
    <property type="entry name" value="TMPK"/>
    <property type="match status" value="1"/>
</dbReference>
<dbReference type="NCBIfam" id="TIGR00041">
    <property type="entry name" value="DTMP_kinase"/>
    <property type="match status" value="1"/>
</dbReference>
<dbReference type="InterPro" id="IPR018094">
    <property type="entry name" value="Thymidylate_kinase"/>
</dbReference>
<dbReference type="Pfam" id="PF02223">
    <property type="entry name" value="Thymidylate_kin"/>
    <property type="match status" value="1"/>
</dbReference>
<organism evidence="14 15">
    <name type="scientific">Algisphaera agarilytica</name>
    <dbReference type="NCBI Taxonomy" id="1385975"/>
    <lineage>
        <taxon>Bacteria</taxon>
        <taxon>Pseudomonadati</taxon>
        <taxon>Planctomycetota</taxon>
        <taxon>Phycisphaerae</taxon>
        <taxon>Phycisphaerales</taxon>
        <taxon>Phycisphaeraceae</taxon>
        <taxon>Algisphaera</taxon>
    </lineage>
</organism>
<evidence type="ECO:0000256" key="11">
    <source>
        <dbReference type="ARBA" id="ARBA00057735"/>
    </source>
</evidence>
<keyword evidence="7 12" id="KW-0418">Kinase</keyword>
<dbReference type="HAMAP" id="MF_00165">
    <property type="entry name" value="Thymidylate_kinase"/>
    <property type="match status" value="1"/>
</dbReference>
<gene>
    <name evidence="12" type="primary">tmk</name>
    <name evidence="14" type="ORF">HNQ40_002464</name>
</gene>
<comment type="similarity">
    <text evidence="1 12">Belongs to the thymidylate kinase family.</text>
</comment>
<comment type="caution">
    <text evidence="14">The sequence shown here is derived from an EMBL/GenBank/DDBJ whole genome shotgun (WGS) entry which is preliminary data.</text>
</comment>
<dbReference type="GO" id="GO:0006235">
    <property type="term" value="P:dTTP biosynthetic process"/>
    <property type="evidence" value="ECO:0007669"/>
    <property type="project" value="UniProtKB-UniRule"/>
</dbReference>
<evidence type="ECO:0000256" key="9">
    <source>
        <dbReference type="ARBA" id="ARBA00029962"/>
    </source>
</evidence>
<evidence type="ECO:0000256" key="1">
    <source>
        <dbReference type="ARBA" id="ARBA00009776"/>
    </source>
</evidence>
<dbReference type="EC" id="2.7.4.9" evidence="2 12"/>
<dbReference type="GO" id="GO:0004798">
    <property type="term" value="F:dTMP kinase activity"/>
    <property type="evidence" value="ECO:0007669"/>
    <property type="project" value="UniProtKB-UniRule"/>
</dbReference>
<evidence type="ECO:0000313" key="14">
    <source>
        <dbReference type="EMBL" id="MBB6430658.1"/>
    </source>
</evidence>
<accession>A0A7X0H7E8</accession>
<dbReference type="InterPro" id="IPR039430">
    <property type="entry name" value="Thymidylate_kin-like_dom"/>
</dbReference>
<evidence type="ECO:0000313" key="15">
    <source>
        <dbReference type="Proteomes" id="UP000541810"/>
    </source>
</evidence>
<feature type="domain" description="Thymidylate kinase-like" evidence="13">
    <location>
        <begin position="18"/>
        <end position="213"/>
    </location>
</feature>
<evidence type="ECO:0000256" key="2">
    <source>
        <dbReference type="ARBA" id="ARBA00012980"/>
    </source>
</evidence>
<evidence type="ECO:0000256" key="7">
    <source>
        <dbReference type="ARBA" id="ARBA00022777"/>
    </source>
</evidence>
<dbReference type="AlphaFoldDB" id="A0A7X0H7E8"/>
<evidence type="ECO:0000256" key="8">
    <source>
        <dbReference type="ARBA" id="ARBA00022840"/>
    </source>
</evidence>
<sequence>MPSPSDWLQNLRGRFIVFDGPDGSGKSTQFRRLVEAVEAQGVNVCEVREPGGTHIGEEIRKVLLDPEVKEDVDVRCEMLLFMASRAQLISQKISPALAADHLVLADRFISSTLAYQGTAGGMPIADILKVGQVALGQHWPDLVVVFDVDEETAAARINPLLREREFNADKDRMEAKGAAFHRRVRQGYLDQAAGDPDRYLVINAAQNPEAVFHDLIQGLEGRFPNKP</sequence>
<evidence type="ECO:0000256" key="12">
    <source>
        <dbReference type="HAMAP-Rule" id="MF_00165"/>
    </source>
</evidence>
<keyword evidence="15" id="KW-1185">Reference proteome</keyword>
<evidence type="ECO:0000259" key="13">
    <source>
        <dbReference type="Pfam" id="PF02223"/>
    </source>
</evidence>
<evidence type="ECO:0000256" key="6">
    <source>
        <dbReference type="ARBA" id="ARBA00022741"/>
    </source>
</evidence>
<proteinExistence type="inferred from homology"/>
<dbReference type="PANTHER" id="PTHR10344:SF4">
    <property type="entry name" value="UMP-CMP KINASE 2, MITOCHONDRIAL"/>
    <property type="match status" value="1"/>
</dbReference>
<feature type="binding site" evidence="12">
    <location>
        <begin position="20"/>
        <end position="27"/>
    </location>
    <ligand>
        <name>ATP</name>
        <dbReference type="ChEBI" id="CHEBI:30616"/>
    </ligand>
</feature>
<dbReference type="GO" id="GO:0005524">
    <property type="term" value="F:ATP binding"/>
    <property type="evidence" value="ECO:0007669"/>
    <property type="project" value="UniProtKB-UniRule"/>
</dbReference>
<name>A0A7X0H7E8_9BACT</name>
<keyword evidence="5 12" id="KW-0545">Nucleotide biosynthesis</keyword>
<reference evidence="14 15" key="1">
    <citation type="submission" date="2020-08" db="EMBL/GenBank/DDBJ databases">
        <title>Genomic Encyclopedia of Type Strains, Phase IV (KMG-IV): sequencing the most valuable type-strain genomes for metagenomic binning, comparative biology and taxonomic classification.</title>
        <authorList>
            <person name="Goeker M."/>
        </authorList>
    </citation>
    <scope>NUCLEOTIDE SEQUENCE [LARGE SCALE GENOMIC DNA]</scope>
    <source>
        <strain evidence="14 15">DSM 103725</strain>
    </source>
</reference>
<dbReference type="SUPFAM" id="SSF52540">
    <property type="entry name" value="P-loop containing nucleoside triphosphate hydrolases"/>
    <property type="match status" value="1"/>
</dbReference>
<keyword evidence="6 12" id="KW-0547">Nucleotide-binding</keyword>
<evidence type="ECO:0000256" key="5">
    <source>
        <dbReference type="ARBA" id="ARBA00022727"/>
    </source>
</evidence>
<evidence type="ECO:0000256" key="3">
    <source>
        <dbReference type="ARBA" id="ARBA00017144"/>
    </source>
</evidence>
<dbReference type="PANTHER" id="PTHR10344">
    <property type="entry name" value="THYMIDYLATE KINASE"/>
    <property type="match status" value="1"/>
</dbReference>
<dbReference type="GO" id="GO:0006227">
    <property type="term" value="P:dUDP biosynthetic process"/>
    <property type="evidence" value="ECO:0007669"/>
    <property type="project" value="TreeGrafter"/>
</dbReference>
<keyword evidence="8 12" id="KW-0067">ATP-binding</keyword>
<protein>
    <recommendedName>
        <fullName evidence="3 12">Thymidylate kinase</fullName>
        <ecNumber evidence="2 12">2.7.4.9</ecNumber>
    </recommendedName>
    <alternativeName>
        <fullName evidence="9 12">dTMP kinase</fullName>
    </alternativeName>
</protein>
<evidence type="ECO:0000256" key="4">
    <source>
        <dbReference type="ARBA" id="ARBA00022679"/>
    </source>
</evidence>
<dbReference type="GO" id="GO:0006233">
    <property type="term" value="P:dTDP biosynthetic process"/>
    <property type="evidence" value="ECO:0007669"/>
    <property type="project" value="InterPro"/>
</dbReference>
<dbReference type="EMBL" id="JACHGY010000001">
    <property type="protein sequence ID" value="MBB6430658.1"/>
    <property type="molecule type" value="Genomic_DNA"/>
</dbReference>
<dbReference type="InterPro" id="IPR027417">
    <property type="entry name" value="P-loop_NTPase"/>
</dbReference>
<dbReference type="Proteomes" id="UP000541810">
    <property type="component" value="Unassembled WGS sequence"/>
</dbReference>
<dbReference type="RefSeq" id="WP_184678159.1">
    <property type="nucleotide sequence ID" value="NZ_JACHGY010000001.1"/>
</dbReference>
<evidence type="ECO:0000256" key="10">
    <source>
        <dbReference type="ARBA" id="ARBA00048743"/>
    </source>
</evidence>
<dbReference type="GO" id="GO:0005829">
    <property type="term" value="C:cytosol"/>
    <property type="evidence" value="ECO:0007669"/>
    <property type="project" value="TreeGrafter"/>
</dbReference>